<evidence type="ECO:0000313" key="5">
    <source>
        <dbReference type="EMBL" id="GAA1785764.1"/>
    </source>
</evidence>
<dbReference type="CDD" id="cd06442">
    <property type="entry name" value="DPM1_like"/>
    <property type="match status" value="1"/>
</dbReference>
<dbReference type="PANTHER" id="PTHR43398:SF1">
    <property type="entry name" value="DOLICHOL-PHOSPHATE MANNOSYLTRANSFERASE SUBUNIT 1"/>
    <property type="match status" value="1"/>
</dbReference>
<reference evidence="6" key="1">
    <citation type="journal article" date="2019" name="Int. J. Syst. Evol. Microbiol.">
        <title>The Global Catalogue of Microorganisms (GCM) 10K type strain sequencing project: providing services to taxonomists for standard genome sequencing and annotation.</title>
        <authorList>
            <consortium name="The Broad Institute Genomics Platform"/>
            <consortium name="The Broad Institute Genome Sequencing Center for Infectious Disease"/>
            <person name="Wu L."/>
            <person name="Ma J."/>
        </authorList>
    </citation>
    <scope>NUCLEOTIDE SEQUENCE [LARGE SCALE GENOMIC DNA]</scope>
    <source>
        <strain evidence="6">JCM 15592</strain>
    </source>
</reference>
<dbReference type="RefSeq" id="WP_344081847.1">
    <property type="nucleotide sequence ID" value="NZ_BAAAPO010000015.1"/>
</dbReference>
<sequence>MPDTAAPDRDPITRVLVCIPTFNERENLPTIVAGVREHAPAADILILDDNSPDGTGAIADELAATDPAIHVLHRPGKQGLGMAYLAGFDWGLQRNYDALVEIDADGSHQPKYLPQMLAALDDADLVIGSRYVPGGSVVNWPASRKALSMGGNLYIRLILGMGVGDATAGYRAYRASALRTIGLEHVESAGYCFQVDLTVRATRAGLRIVEVPIEFVEREIGDSKMNNAIVAESMKRITGWGLAHRAGQLKKLTDREPQWHAL</sequence>
<evidence type="ECO:0000259" key="4">
    <source>
        <dbReference type="Pfam" id="PF00535"/>
    </source>
</evidence>
<dbReference type="SUPFAM" id="SSF53448">
    <property type="entry name" value="Nucleotide-diphospho-sugar transferases"/>
    <property type="match status" value="1"/>
</dbReference>
<accession>A0ABP4XR62</accession>
<keyword evidence="6" id="KW-1185">Reference proteome</keyword>
<name>A0ABP4XR62_9MICO</name>
<dbReference type="InterPro" id="IPR039528">
    <property type="entry name" value="DPM1-like"/>
</dbReference>
<dbReference type="Gene3D" id="3.90.550.10">
    <property type="entry name" value="Spore Coat Polysaccharide Biosynthesis Protein SpsA, Chain A"/>
    <property type="match status" value="1"/>
</dbReference>
<evidence type="ECO:0000256" key="1">
    <source>
        <dbReference type="ARBA" id="ARBA00006739"/>
    </source>
</evidence>
<evidence type="ECO:0000256" key="3">
    <source>
        <dbReference type="ARBA" id="ARBA00022679"/>
    </source>
</evidence>
<dbReference type="InterPro" id="IPR001173">
    <property type="entry name" value="Glyco_trans_2-like"/>
</dbReference>
<dbReference type="InterPro" id="IPR029044">
    <property type="entry name" value="Nucleotide-diphossugar_trans"/>
</dbReference>
<organism evidence="5 6">
    <name type="scientific">Nostocoides veronense</name>
    <dbReference type="NCBI Taxonomy" id="330836"/>
    <lineage>
        <taxon>Bacteria</taxon>
        <taxon>Bacillati</taxon>
        <taxon>Actinomycetota</taxon>
        <taxon>Actinomycetes</taxon>
        <taxon>Micrococcales</taxon>
        <taxon>Intrasporangiaceae</taxon>
        <taxon>Nostocoides</taxon>
    </lineage>
</organism>
<dbReference type="Pfam" id="PF00535">
    <property type="entry name" value="Glycos_transf_2"/>
    <property type="match status" value="1"/>
</dbReference>
<proteinExistence type="inferred from homology"/>
<protein>
    <submittedName>
        <fullName evidence="5">Polyprenol monophosphomannose synthase</fullName>
    </submittedName>
</protein>
<evidence type="ECO:0000256" key="2">
    <source>
        <dbReference type="ARBA" id="ARBA00022676"/>
    </source>
</evidence>
<dbReference type="EMBL" id="BAAAPO010000015">
    <property type="protein sequence ID" value="GAA1785764.1"/>
    <property type="molecule type" value="Genomic_DNA"/>
</dbReference>
<keyword evidence="3" id="KW-0808">Transferase</keyword>
<gene>
    <name evidence="5" type="ORF">GCM10009811_08620</name>
</gene>
<comment type="caution">
    <text evidence="5">The sequence shown here is derived from an EMBL/GenBank/DDBJ whole genome shotgun (WGS) entry which is preliminary data.</text>
</comment>
<keyword evidence="2" id="KW-0328">Glycosyltransferase</keyword>
<dbReference type="PANTHER" id="PTHR43398">
    <property type="entry name" value="DOLICHOL-PHOSPHATE MANNOSYLTRANSFERASE SUBUNIT 1"/>
    <property type="match status" value="1"/>
</dbReference>
<feature type="domain" description="Glycosyltransferase 2-like" evidence="4">
    <location>
        <begin position="17"/>
        <end position="181"/>
    </location>
</feature>
<comment type="similarity">
    <text evidence="1">Belongs to the glycosyltransferase 2 family.</text>
</comment>
<evidence type="ECO:0000313" key="6">
    <source>
        <dbReference type="Proteomes" id="UP001499938"/>
    </source>
</evidence>
<dbReference type="Proteomes" id="UP001499938">
    <property type="component" value="Unassembled WGS sequence"/>
</dbReference>